<protein>
    <submittedName>
        <fullName evidence="2">Uncharacterized protein</fullName>
    </submittedName>
</protein>
<accession>A0A4C1ZLT5</accession>
<dbReference type="EMBL" id="BGZK01001912">
    <property type="protein sequence ID" value="GBP88173.1"/>
    <property type="molecule type" value="Genomic_DNA"/>
</dbReference>
<organism evidence="2 3">
    <name type="scientific">Eumeta variegata</name>
    <name type="common">Bagworm moth</name>
    <name type="synonym">Eumeta japonica</name>
    <dbReference type="NCBI Taxonomy" id="151549"/>
    <lineage>
        <taxon>Eukaryota</taxon>
        <taxon>Metazoa</taxon>
        <taxon>Ecdysozoa</taxon>
        <taxon>Arthropoda</taxon>
        <taxon>Hexapoda</taxon>
        <taxon>Insecta</taxon>
        <taxon>Pterygota</taxon>
        <taxon>Neoptera</taxon>
        <taxon>Endopterygota</taxon>
        <taxon>Lepidoptera</taxon>
        <taxon>Glossata</taxon>
        <taxon>Ditrysia</taxon>
        <taxon>Tineoidea</taxon>
        <taxon>Psychidae</taxon>
        <taxon>Oiketicinae</taxon>
        <taxon>Eumeta</taxon>
    </lineage>
</organism>
<evidence type="ECO:0000313" key="3">
    <source>
        <dbReference type="Proteomes" id="UP000299102"/>
    </source>
</evidence>
<gene>
    <name evidence="2" type="ORF">EVAR_99077_1</name>
</gene>
<keyword evidence="3" id="KW-1185">Reference proteome</keyword>
<dbReference type="OrthoDB" id="10050074at2759"/>
<sequence length="186" mass="21309">MSLRNKCTLYKVYIPPVMTYAAPVFAHANPNALYQLQILQNNFCRRASSVNDILQYRSPNTCNICRKNSSTSRRRHLHITTLNGHLTGALSALPAPRYKIQPERNLHTISYAEMPTLRHVRVQQSTEEPQRRGKAVRTKEGEANAHMSNECNDDGVSFQNHFQRRPRPRATSPQEPRTAASLYRLL</sequence>
<proteinExistence type="predicted"/>
<dbReference type="AlphaFoldDB" id="A0A4C1ZLT5"/>
<evidence type="ECO:0000256" key="1">
    <source>
        <dbReference type="SAM" id="MobiDB-lite"/>
    </source>
</evidence>
<reference evidence="2 3" key="1">
    <citation type="journal article" date="2019" name="Commun. Biol.">
        <title>The bagworm genome reveals a unique fibroin gene that provides high tensile strength.</title>
        <authorList>
            <person name="Kono N."/>
            <person name="Nakamura H."/>
            <person name="Ohtoshi R."/>
            <person name="Tomita M."/>
            <person name="Numata K."/>
            <person name="Arakawa K."/>
        </authorList>
    </citation>
    <scope>NUCLEOTIDE SEQUENCE [LARGE SCALE GENOMIC DNA]</scope>
</reference>
<comment type="caution">
    <text evidence="2">The sequence shown here is derived from an EMBL/GenBank/DDBJ whole genome shotgun (WGS) entry which is preliminary data.</text>
</comment>
<dbReference type="Proteomes" id="UP000299102">
    <property type="component" value="Unassembled WGS sequence"/>
</dbReference>
<feature type="region of interest" description="Disordered" evidence="1">
    <location>
        <begin position="122"/>
        <end position="180"/>
    </location>
</feature>
<name>A0A4C1ZLT5_EUMVA</name>
<evidence type="ECO:0000313" key="2">
    <source>
        <dbReference type="EMBL" id="GBP88173.1"/>
    </source>
</evidence>